<evidence type="ECO:0000313" key="4">
    <source>
        <dbReference type="EMBL" id="CAF9942024.1"/>
    </source>
</evidence>
<evidence type="ECO:0000256" key="1">
    <source>
        <dbReference type="ARBA" id="ARBA00022737"/>
    </source>
</evidence>
<evidence type="ECO:0000259" key="2">
    <source>
        <dbReference type="Pfam" id="PF22939"/>
    </source>
</evidence>
<dbReference type="OrthoDB" id="195446at2759"/>
<evidence type="ECO:0000259" key="3">
    <source>
        <dbReference type="Pfam" id="PF24883"/>
    </source>
</evidence>
<dbReference type="Proteomes" id="UP000664534">
    <property type="component" value="Unassembled WGS sequence"/>
</dbReference>
<comment type="caution">
    <text evidence="4">The sequence shown here is derived from an EMBL/GenBank/DDBJ whole genome shotgun (WGS) entry which is preliminary data.</text>
</comment>
<dbReference type="InterPro" id="IPR056884">
    <property type="entry name" value="NPHP3-like_N"/>
</dbReference>
<dbReference type="Gene3D" id="3.40.50.300">
    <property type="entry name" value="P-loop containing nucleotide triphosphate hydrolases"/>
    <property type="match status" value="1"/>
</dbReference>
<keyword evidence="5" id="KW-1185">Reference proteome</keyword>
<dbReference type="Pfam" id="PF24883">
    <property type="entry name" value="NPHP3_N"/>
    <property type="match status" value="1"/>
</dbReference>
<dbReference type="SUPFAM" id="SSF52540">
    <property type="entry name" value="P-loop containing nucleoside triphosphate hydrolases"/>
    <property type="match status" value="1"/>
</dbReference>
<name>A0A8H3J7E8_9LECA</name>
<proteinExistence type="predicted"/>
<reference evidence="4" key="1">
    <citation type="submission" date="2021-03" db="EMBL/GenBank/DDBJ databases">
        <authorList>
            <person name="Tagirdzhanova G."/>
        </authorList>
    </citation>
    <scope>NUCLEOTIDE SEQUENCE</scope>
</reference>
<dbReference type="EMBL" id="CAJPDT010000165">
    <property type="protein sequence ID" value="CAF9942024.1"/>
    <property type="molecule type" value="Genomic_DNA"/>
</dbReference>
<keyword evidence="1" id="KW-0677">Repeat</keyword>
<accession>A0A8H3J7E8</accession>
<sequence>MIENRDRVERAALAEHIGQSKTARLDQQLVNLKLLDVQNSAREKEITAWLAPAVYDVNYYRNDLANARALRHEKTCKWIFEREEMGHLFGDAPSAPGTRAHEESLLWIYAQPGAGKTILSSRLIDHYTLEDDSFQSEHVLYFFCKSTDADKSNATAVVRSLLYQLYKSTKAQGTQMTLTADIERALDKSGKRQAVDFAPIWAIFADHVKCISPALIILDALDECQDSEQLIQGFKSLSFSGLIKVIATSRKEAHLFTQLGSNLSLEITAEDINSDIVAYVEAKVLGSPRLSHSMVRDRVIARLSTGHSGMFLWVYLMLKELKSCFSMSHVQGVLASLPTGLDGIYKSILQRLRGNLPAASLDLCCKVLTWVISAIRPLQVDELKHALSLHHEIEGDTLLFEYADKDIELVCGSLITVRQGTLQVIHLTVKEFLTSVHGPQDSTYSDLLIDPGKASLHLTLACLKCIKDSCKESMVDLDPGIARLDIKLDDEAIIQRQRQAPLAEYASLTWMMHLTECDGVHMIAVSKAFKETFESPSTFYWVEACMAFQPDSVLRLLAGLEEVFEYVSGLGPDHWPESEASRVFFADWCNALRNIFEEYGSTLSHRPWEIHFLDLQTSFSRIRRLYERFADTARRDTTLRINDYDSPRSCRTETQACNQLQQDVRGGRGFNASIFFIHDERRGLYFWGESHIDLASARIFVQNAVTGQRLPPAVNLVGEAGREGYSSSYGLSPNGEYVVVVYNTHTKNWWNAGSMNRQSLTLIWQINKEVRFKRRMRSEPWARIVFSHQCETELFETTAPSVVFLDGGYCLTPSGEIHFASGSRRPLFDRLPNRVVSADTTVLGSFFSQNGKYLFISEMVHEGSSDVRGMCRAKRVALFAEASESLCSWKDSSRRLADVSPSGRFLVLSAAELGVGDEALYLYDVETSKNFQLPFVERLNYWEAKYRFVKDEMELIVFISCEIHGISTMNIFVWSVLQSDPLLRSHGQLKLDHRISPLQIHVNNDESSALMISENRVIQRVEFRTQVSFPDAPSVNDDYPCTISQISKDGVRWALLKYGQGKAQLQMTDVSAAKGPIHRLELELSPCDEPHSLAASLSPDLRVLVVGAQVFGITEGVHGLTSASFKIEGLLELLERHRTRLAPRHWCQLRCLISPGNSHVIFISPGSPHDREAAPSTIYAFRIDLVSRSSARLDLRLPKDLTYISADFHPSQNLLLLTYSSSSFKVLEEVSPPQVSIVELEGLKMKPIGLSEGEIFMKCLKE</sequence>
<feature type="domain" description="Nephrocystin 3-like N-terminal" evidence="3">
    <location>
        <begin position="75"/>
        <end position="250"/>
    </location>
</feature>
<dbReference type="Pfam" id="PF22939">
    <property type="entry name" value="WHD_GPIID"/>
    <property type="match status" value="1"/>
</dbReference>
<dbReference type="AlphaFoldDB" id="A0A8H3J7E8"/>
<protein>
    <recommendedName>
        <fullName evidence="6">NACHT domain-containing protein</fullName>
    </recommendedName>
</protein>
<evidence type="ECO:0008006" key="6">
    <source>
        <dbReference type="Google" id="ProtNLM"/>
    </source>
</evidence>
<dbReference type="InterPro" id="IPR054471">
    <property type="entry name" value="GPIID_WHD"/>
</dbReference>
<dbReference type="SUPFAM" id="SSF82171">
    <property type="entry name" value="DPP6 N-terminal domain-like"/>
    <property type="match status" value="1"/>
</dbReference>
<dbReference type="PANTHER" id="PTHR10039:SF14">
    <property type="entry name" value="NACHT DOMAIN-CONTAINING PROTEIN"/>
    <property type="match status" value="1"/>
</dbReference>
<feature type="domain" description="GPI inositol-deacylase winged helix" evidence="2">
    <location>
        <begin position="366"/>
        <end position="435"/>
    </location>
</feature>
<gene>
    <name evidence="4" type="ORF">IMSHALPRED_003160</name>
</gene>
<dbReference type="PANTHER" id="PTHR10039">
    <property type="entry name" value="AMELOGENIN"/>
    <property type="match status" value="1"/>
</dbReference>
<dbReference type="InterPro" id="IPR027417">
    <property type="entry name" value="P-loop_NTPase"/>
</dbReference>
<evidence type="ECO:0000313" key="5">
    <source>
        <dbReference type="Proteomes" id="UP000664534"/>
    </source>
</evidence>
<organism evidence="4 5">
    <name type="scientific">Imshaugia aleurites</name>
    <dbReference type="NCBI Taxonomy" id="172621"/>
    <lineage>
        <taxon>Eukaryota</taxon>
        <taxon>Fungi</taxon>
        <taxon>Dikarya</taxon>
        <taxon>Ascomycota</taxon>
        <taxon>Pezizomycotina</taxon>
        <taxon>Lecanoromycetes</taxon>
        <taxon>OSLEUM clade</taxon>
        <taxon>Lecanoromycetidae</taxon>
        <taxon>Lecanorales</taxon>
        <taxon>Lecanorineae</taxon>
        <taxon>Parmeliaceae</taxon>
        <taxon>Imshaugia</taxon>
    </lineage>
</organism>